<protein>
    <submittedName>
        <fullName evidence="2">Type VII secretion protein EssB/YukC</fullName>
    </submittedName>
</protein>
<organism evidence="2 3">
    <name type="scientific">Pontibacillus salicampi</name>
    <dbReference type="NCBI Taxonomy" id="1449801"/>
    <lineage>
        <taxon>Bacteria</taxon>
        <taxon>Bacillati</taxon>
        <taxon>Bacillota</taxon>
        <taxon>Bacilli</taxon>
        <taxon>Bacillales</taxon>
        <taxon>Bacillaceae</taxon>
        <taxon>Pontibacillus</taxon>
    </lineage>
</organism>
<feature type="transmembrane region" description="Helical" evidence="1">
    <location>
        <begin position="206"/>
        <end position="228"/>
    </location>
</feature>
<dbReference type="Pfam" id="PF10140">
    <property type="entry name" value="YukC"/>
    <property type="match status" value="1"/>
</dbReference>
<dbReference type="Proteomes" id="UP001589836">
    <property type="component" value="Unassembled WGS sequence"/>
</dbReference>
<dbReference type="Gene3D" id="1.10.510.10">
    <property type="entry name" value="Transferase(Phosphotransferase) domain 1"/>
    <property type="match status" value="1"/>
</dbReference>
<keyword evidence="1" id="KW-0472">Membrane</keyword>
<evidence type="ECO:0000313" key="2">
    <source>
        <dbReference type="EMBL" id="MFC0526026.1"/>
    </source>
</evidence>
<gene>
    <name evidence="2" type="ORF">ACFFGV_20840</name>
</gene>
<name>A0ABV6LUE6_9BACI</name>
<reference evidence="2 3" key="1">
    <citation type="submission" date="2024-09" db="EMBL/GenBank/DDBJ databases">
        <authorList>
            <person name="Sun Q."/>
            <person name="Mori K."/>
        </authorList>
    </citation>
    <scope>NUCLEOTIDE SEQUENCE [LARGE SCALE GENOMIC DNA]</scope>
    <source>
        <strain evidence="2 3">NCAIM B.02529</strain>
    </source>
</reference>
<dbReference type="RefSeq" id="WP_377351881.1">
    <property type="nucleotide sequence ID" value="NZ_JBHLTP010000024.1"/>
</dbReference>
<dbReference type="InterPro" id="IPR018778">
    <property type="entry name" value="T7SS_EssB"/>
</dbReference>
<evidence type="ECO:0000256" key="1">
    <source>
        <dbReference type="SAM" id="Phobius"/>
    </source>
</evidence>
<keyword evidence="1" id="KW-0812">Transmembrane</keyword>
<proteinExistence type="predicted"/>
<comment type="caution">
    <text evidence="2">The sequence shown here is derived from an EMBL/GenBank/DDBJ whole genome shotgun (WGS) entry which is preliminary data.</text>
</comment>
<accession>A0ABV6LUE6</accession>
<dbReference type="EMBL" id="JBHLTP010000024">
    <property type="protein sequence ID" value="MFC0526026.1"/>
    <property type="molecule type" value="Genomic_DNA"/>
</dbReference>
<keyword evidence="1" id="KW-1133">Transmembrane helix</keyword>
<evidence type="ECO:0000313" key="3">
    <source>
        <dbReference type="Proteomes" id="UP001589836"/>
    </source>
</evidence>
<keyword evidence="3" id="KW-1185">Reference proteome</keyword>
<sequence>MDIQIKEASASQALTVTVATQDTNVVDHEQLEELHRANGMFLEVADIHITENTIHLSYHLDNSRQALVQLHKQPLRKKLAVLHQLLQVVQYDGTQFIPYLDPNNIFFGKDYSIKIAHRGLRGILPPMEETDDYYFAALKACFLSLFSSYSYQTILSNGSQSLLWEESTIAQQIAGAESLEELKRIVEKGWRTSSDKSGTVWTKTQILSFSMLFIFVGILIGVFGVLAVQNDVFHLSG</sequence>